<dbReference type="EMBL" id="JAULSR010000005">
    <property type="protein sequence ID" value="KAK0617785.1"/>
    <property type="molecule type" value="Genomic_DNA"/>
</dbReference>
<dbReference type="InterPro" id="IPR051987">
    <property type="entry name" value="Sigma-2_receptor-like"/>
</dbReference>
<proteinExistence type="inferred from homology"/>
<evidence type="ECO:0000256" key="4">
    <source>
        <dbReference type="ARBA" id="ARBA00022824"/>
    </source>
</evidence>
<dbReference type="GO" id="GO:0005789">
    <property type="term" value="C:endoplasmic reticulum membrane"/>
    <property type="evidence" value="ECO:0007669"/>
    <property type="project" value="UniProtKB-SubCell"/>
</dbReference>
<evidence type="ECO:0000259" key="9">
    <source>
        <dbReference type="PROSITE" id="PS51751"/>
    </source>
</evidence>
<feature type="transmembrane region" description="Helical" evidence="8">
    <location>
        <begin position="123"/>
        <end position="144"/>
    </location>
</feature>
<dbReference type="AlphaFoldDB" id="A0AA39WLU7"/>
<evidence type="ECO:0000256" key="3">
    <source>
        <dbReference type="ARBA" id="ARBA00022692"/>
    </source>
</evidence>
<comment type="caution">
    <text evidence="10">The sequence shown here is derived from an EMBL/GenBank/DDBJ whole genome shotgun (WGS) entry which is preliminary data.</text>
</comment>
<evidence type="ECO:0000313" key="11">
    <source>
        <dbReference type="Proteomes" id="UP001174934"/>
    </source>
</evidence>
<protein>
    <submittedName>
        <fullName evidence="10">Transmembrane protein 6/97</fullName>
    </submittedName>
</protein>
<keyword evidence="3 7" id="KW-0812">Transmembrane</keyword>
<dbReference type="Proteomes" id="UP001174934">
    <property type="component" value="Unassembled WGS sequence"/>
</dbReference>
<evidence type="ECO:0000256" key="5">
    <source>
        <dbReference type="ARBA" id="ARBA00022989"/>
    </source>
</evidence>
<keyword evidence="6 7" id="KW-0472">Membrane</keyword>
<feature type="transmembrane region" description="Helical" evidence="8">
    <location>
        <begin position="12"/>
        <end position="35"/>
    </location>
</feature>
<feature type="transmembrane region" description="Helical" evidence="8">
    <location>
        <begin position="156"/>
        <end position="174"/>
    </location>
</feature>
<feature type="domain" description="EXPERA" evidence="9">
    <location>
        <begin position="9"/>
        <end position="173"/>
    </location>
</feature>
<comment type="similarity">
    <text evidence="2">Belongs to the TMEM97/sigma-2 receptor family.</text>
</comment>
<dbReference type="InterPro" id="IPR016964">
    <property type="entry name" value="Sigma2_recept"/>
</dbReference>
<sequence length="197" mass="22789">MAIYHKPFTNYIWLAWFSLQVPIILCKLIDMLHFYPTWLYKPTDSPLHFAEKIQQNHIATYNDPYVQWLPATAVPSGHDSWIGLFLYIELAFLLPTALYGVYRLGLDSRGRKQGTSGGDELLFLVYAFETALTTLVCVHDVFYWDKEVYSPEVMRSYQVNLLGPWLVIPSLMFVDMASRIMKRVRVADAAVQGKKMQ</sequence>
<gene>
    <name evidence="10" type="ORF">B0T17DRAFT_495480</name>
</gene>
<name>A0AA39WLU7_9PEZI</name>
<dbReference type="PROSITE" id="PS51751">
    <property type="entry name" value="EXPERA"/>
    <property type="match status" value="1"/>
</dbReference>
<evidence type="ECO:0000256" key="2">
    <source>
        <dbReference type="ARBA" id="ARBA00009096"/>
    </source>
</evidence>
<comment type="subcellular location">
    <subcellularLocation>
        <location evidence="1">Endoplasmic reticulum membrane</location>
        <topology evidence="1">Multi-pass membrane protein</topology>
    </subcellularLocation>
</comment>
<accession>A0AA39WLU7</accession>
<keyword evidence="11" id="KW-1185">Reference proteome</keyword>
<feature type="transmembrane region" description="Helical" evidence="8">
    <location>
        <begin position="81"/>
        <end position="102"/>
    </location>
</feature>
<dbReference type="Pfam" id="PF05241">
    <property type="entry name" value="EBP"/>
    <property type="match status" value="1"/>
</dbReference>
<evidence type="ECO:0000256" key="6">
    <source>
        <dbReference type="ARBA" id="ARBA00023136"/>
    </source>
</evidence>
<reference evidence="10" key="1">
    <citation type="submission" date="2023-06" db="EMBL/GenBank/DDBJ databases">
        <title>Genome-scale phylogeny and comparative genomics of the fungal order Sordariales.</title>
        <authorList>
            <consortium name="Lawrence Berkeley National Laboratory"/>
            <person name="Hensen N."/>
            <person name="Bonometti L."/>
            <person name="Westerberg I."/>
            <person name="Brannstrom I.O."/>
            <person name="Guillou S."/>
            <person name="Cros-Aarteil S."/>
            <person name="Calhoun S."/>
            <person name="Haridas S."/>
            <person name="Kuo A."/>
            <person name="Mondo S."/>
            <person name="Pangilinan J."/>
            <person name="Riley R."/>
            <person name="LaButti K."/>
            <person name="Andreopoulos B."/>
            <person name="Lipzen A."/>
            <person name="Chen C."/>
            <person name="Yanf M."/>
            <person name="Daum C."/>
            <person name="Ng V."/>
            <person name="Clum A."/>
            <person name="Steindorff A."/>
            <person name="Ohm R."/>
            <person name="Martin F."/>
            <person name="Silar P."/>
            <person name="Natvig D."/>
            <person name="Lalanne C."/>
            <person name="Gautier V."/>
            <person name="Ament-velasquez S.L."/>
            <person name="Kruys A."/>
            <person name="Hutchinson M.I."/>
            <person name="Powell A.J."/>
            <person name="Barry K."/>
            <person name="Miller A.N."/>
            <person name="Grigoriev I.V."/>
            <person name="Debuchy R."/>
            <person name="Gladieux P."/>
            <person name="Thoren M.H."/>
            <person name="Johannesson H."/>
        </authorList>
    </citation>
    <scope>NUCLEOTIDE SEQUENCE</scope>
    <source>
        <strain evidence="10">SMH3391-2</strain>
    </source>
</reference>
<keyword evidence="4" id="KW-0256">Endoplasmic reticulum</keyword>
<evidence type="ECO:0000256" key="7">
    <source>
        <dbReference type="PROSITE-ProRule" id="PRU01087"/>
    </source>
</evidence>
<dbReference type="InterPro" id="IPR033118">
    <property type="entry name" value="EXPERA"/>
</dbReference>
<dbReference type="PANTHER" id="PTHR31204">
    <property type="entry name" value="SIGMA INTRACELLULAR RECEPTOR 2"/>
    <property type="match status" value="1"/>
</dbReference>
<dbReference type="PIRSF" id="PIRSF031032">
    <property type="entry name" value="TMP_97_prd"/>
    <property type="match status" value="1"/>
</dbReference>
<evidence type="ECO:0000256" key="8">
    <source>
        <dbReference type="SAM" id="Phobius"/>
    </source>
</evidence>
<evidence type="ECO:0000313" key="10">
    <source>
        <dbReference type="EMBL" id="KAK0617785.1"/>
    </source>
</evidence>
<organism evidence="10 11">
    <name type="scientific">Bombardia bombarda</name>
    <dbReference type="NCBI Taxonomy" id="252184"/>
    <lineage>
        <taxon>Eukaryota</taxon>
        <taxon>Fungi</taxon>
        <taxon>Dikarya</taxon>
        <taxon>Ascomycota</taxon>
        <taxon>Pezizomycotina</taxon>
        <taxon>Sordariomycetes</taxon>
        <taxon>Sordariomycetidae</taxon>
        <taxon>Sordariales</taxon>
        <taxon>Lasiosphaeriaceae</taxon>
        <taxon>Bombardia</taxon>
    </lineage>
</organism>
<keyword evidence="5 7" id="KW-1133">Transmembrane helix</keyword>
<dbReference type="PANTHER" id="PTHR31204:SF1">
    <property type="entry name" value="SIGMA INTRACELLULAR RECEPTOR 2"/>
    <property type="match status" value="1"/>
</dbReference>
<evidence type="ECO:0000256" key="1">
    <source>
        <dbReference type="ARBA" id="ARBA00004477"/>
    </source>
</evidence>